<keyword evidence="1" id="KW-0175">Coiled coil</keyword>
<keyword evidence="4" id="KW-1185">Reference proteome</keyword>
<dbReference type="AlphaFoldDB" id="A0A0R3TFG1"/>
<dbReference type="Proteomes" id="UP000278807">
    <property type="component" value="Unassembled WGS sequence"/>
</dbReference>
<evidence type="ECO:0000313" key="5">
    <source>
        <dbReference type="WBParaSite" id="HNAJ_0000580201-mRNA-1"/>
    </source>
</evidence>
<evidence type="ECO:0000256" key="2">
    <source>
        <dbReference type="SAM" id="MobiDB-lite"/>
    </source>
</evidence>
<protein>
    <submittedName>
        <fullName evidence="5">Zgc:</fullName>
    </submittedName>
</protein>
<organism evidence="5">
    <name type="scientific">Rodentolepis nana</name>
    <name type="common">Dwarf tapeworm</name>
    <name type="synonym">Hymenolepis nana</name>
    <dbReference type="NCBI Taxonomy" id="102285"/>
    <lineage>
        <taxon>Eukaryota</taxon>
        <taxon>Metazoa</taxon>
        <taxon>Spiralia</taxon>
        <taxon>Lophotrochozoa</taxon>
        <taxon>Platyhelminthes</taxon>
        <taxon>Cestoda</taxon>
        <taxon>Eucestoda</taxon>
        <taxon>Cyclophyllidea</taxon>
        <taxon>Hymenolepididae</taxon>
        <taxon>Rodentolepis</taxon>
    </lineage>
</organism>
<feature type="coiled-coil region" evidence="1">
    <location>
        <begin position="63"/>
        <end position="90"/>
    </location>
</feature>
<name>A0A0R3TFG1_RODNA</name>
<evidence type="ECO:0000256" key="1">
    <source>
        <dbReference type="SAM" id="Coils"/>
    </source>
</evidence>
<feature type="region of interest" description="Disordered" evidence="2">
    <location>
        <begin position="1"/>
        <end position="44"/>
    </location>
</feature>
<evidence type="ECO:0000313" key="4">
    <source>
        <dbReference type="Proteomes" id="UP000278807"/>
    </source>
</evidence>
<reference evidence="3 4" key="2">
    <citation type="submission" date="2018-11" db="EMBL/GenBank/DDBJ databases">
        <authorList>
            <consortium name="Pathogen Informatics"/>
        </authorList>
    </citation>
    <scope>NUCLEOTIDE SEQUENCE [LARGE SCALE GENOMIC DNA]</scope>
</reference>
<dbReference type="EMBL" id="UZAE01005447">
    <property type="protein sequence ID" value="VDO01658.1"/>
    <property type="molecule type" value="Genomic_DNA"/>
</dbReference>
<dbReference type="OrthoDB" id="10547712at2759"/>
<feature type="compositionally biased region" description="Basic and acidic residues" evidence="2">
    <location>
        <begin position="10"/>
        <end position="24"/>
    </location>
</feature>
<proteinExistence type="predicted"/>
<reference evidence="5" key="1">
    <citation type="submission" date="2017-02" db="UniProtKB">
        <authorList>
            <consortium name="WormBaseParasite"/>
        </authorList>
    </citation>
    <scope>IDENTIFICATION</scope>
</reference>
<gene>
    <name evidence="3" type="ORF">HNAJ_LOCUS5798</name>
</gene>
<evidence type="ECO:0000313" key="3">
    <source>
        <dbReference type="EMBL" id="VDO01658.1"/>
    </source>
</evidence>
<sequence>MGCKHSRPRRIPDDHSTEHGEKCAKGKTCKSDQSSEAEPAKSLRNPVKDADRYCAFYEPLVDVNSFQKEIKRMEEEAKREKNQQKQIQVKA</sequence>
<accession>A0A0R3TFG1</accession>
<dbReference type="WBParaSite" id="HNAJ_0000580201-mRNA-1">
    <property type="protein sequence ID" value="HNAJ_0000580201-mRNA-1"/>
    <property type="gene ID" value="HNAJ_0000580201"/>
</dbReference>